<dbReference type="EMBL" id="JAKKSL010000001">
    <property type="protein sequence ID" value="MCI2283363.1"/>
    <property type="molecule type" value="Genomic_DNA"/>
</dbReference>
<gene>
    <name evidence="3" type="ORF">L3081_08070</name>
</gene>
<proteinExistence type="predicted"/>
<organism evidence="3 4">
    <name type="scientific">Colwellia maritima</name>
    <dbReference type="NCBI Taxonomy" id="2912588"/>
    <lineage>
        <taxon>Bacteria</taxon>
        <taxon>Pseudomonadati</taxon>
        <taxon>Pseudomonadota</taxon>
        <taxon>Gammaproteobacteria</taxon>
        <taxon>Alteromonadales</taxon>
        <taxon>Colwelliaceae</taxon>
        <taxon>Colwellia</taxon>
    </lineage>
</organism>
<protein>
    <submittedName>
        <fullName evidence="3">OmpA family protein</fullName>
    </submittedName>
</protein>
<dbReference type="Proteomes" id="UP001139646">
    <property type="component" value="Unassembled WGS sequence"/>
</dbReference>
<accession>A0ABS9WZC5</accession>
<dbReference type="Gene3D" id="3.30.1330.60">
    <property type="entry name" value="OmpA-like domain"/>
    <property type="match status" value="1"/>
</dbReference>
<feature type="domain" description="OmpA-like" evidence="2">
    <location>
        <begin position="16"/>
        <end position="138"/>
    </location>
</feature>
<reference evidence="3" key="1">
    <citation type="submission" date="2022-01" db="EMBL/GenBank/DDBJ databases">
        <title>Colwellia maritima, isolated from seawater.</title>
        <authorList>
            <person name="Kristyanto S."/>
            <person name="Jung J."/>
            <person name="Jeon C.O."/>
        </authorList>
    </citation>
    <scope>NUCLEOTIDE SEQUENCE</scope>
    <source>
        <strain evidence="3">MSW7</strain>
    </source>
</reference>
<dbReference type="RefSeq" id="WP_242284763.1">
    <property type="nucleotide sequence ID" value="NZ_JAKKSL010000001.1"/>
</dbReference>
<name>A0ABS9WZC5_9GAMM</name>
<evidence type="ECO:0000256" key="1">
    <source>
        <dbReference type="PROSITE-ProRule" id="PRU00473"/>
    </source>
</evidence>
<dbReference type="InterPro" id="IPR036737">
    <property type="entry name" value="OmpA-like_sf"/>
</dbReference>
<comment type="caution">
    <text evidence="3">The sequence shown here is derived from an EMBL/GenBank/DDBJ whole genome shotgun (WGS) entry which is preliminary data.</text>
</comment>
<sequence length="138" mass="15473">MNGIATNKTITQQVFNDLVARISTIQLDFPVKSDEITPTMHMTLQQVSLYLQQLTQLAEQLELNIGLLVIGSSDNTGNRINNTRLSLQRAKNTGKVLNELGFNEQNMFITGLGQIEIIKVKNQARKVMFNVLSVKKNN</sequence>
<keyword evidence="4" id="KW-1185">Reference proteome</keyword>
<dbReference type="SUPFAM" id="SSF103088">
    <property type="entry name" value="OmpA-like"/>
    <property type="match status" value="1"/>
</dbReference>
<dbReference type="Pfam" id="PF00691">
    <property type="entry name" value="OmpA"/>
    <property type="match status" value="1"/>
</dbReference>
<evidence type="ECO:0000313" key="3">
    <source>
        <dbReference type="EMBL" id="MCI2283363.1"/>
    </source>
</evidence>
<keyword evidence="1" id="KW-0472">Membrane</keyword>
<evidence type="ECO:0000259" key="2">
    <source>
        <dbReference type="PROSITE" id="PS51123"/>
    </source>
</evidence>
<dbReference type="InterPro" id="IPR006665">
    <property type="entry name" value="OmpA-like"/>
</dbReference>
<dbReference type="PROSITE" id="PS51123">
    <property type="entry name" value="OMPA_2"/>
    <property type="match status" value="1"/>
</dbReference>
<evidence type="ECO:0000313" key="4">
    <source>
        <dbReference type="Proteomes" id="UP001139646"/>
    </source>
</evidence>